<keyword evidence="3" id="KW-1185">Reference proteome</keyword>
<feature type="domain" description="Rhodanese" evidence="1">
    <location>
        <begin position="48"/>
        <end position="106"/>
    </location>
</feature>
<gene>
    <name evidence="2" type="ORF">TBC1_111071</name>
</gene>
<dbReference type="GO" id="GO:0016740">
    <property type="term" value="F:transferase activity"/>
    <property type="evidence" value="ECO:0007669"/>
    <property type="project" value="UniProtKB-KW"/>
</dbReference>
<dbReference type="STRING" id="1678841.TBC1_111071"/>
<dbReference type="Gene3D" id="3.40.250.10">
    <property type="entry name" value="Rhodanese-like domain"/>
    <property type="match status" value="1"/>
</dbReference>
<dbReference type="Proteomes" id="UP000053091">
    <property type="component" value="Unassembled WGS sequence"/>
</dbReference>
<dbReference type="EMBL" id="DF968182">
    <property type="protein sequence ID" value="GAP42930.1"/>
    <property type="molecule type" value="Genomic_DNA"/>
</dbReference>
<name>A0A0S7BXI3_9BACT</name>
<organism evidence="2">
    <name type="scientific">Lentimicrobium saccharophilum</name>
    <dbReference type="NCBI Taxonomy" id="1678841"/>
    <lineage>
        <taxon>Bacteria</taxon>
        <taxon>Pseudomonadati</taxon>
        <taxon>Bacteroidota</taxon>
        <taxon>Bacteroidia</taxon>
        <taxon>Bacteroidales</taxon>
        <taxon>Lentimicrobiaceae</taxon>
        <taxon>Lentimicrobium</taxon>
    </lineage>
</organism>
<evidence type="ECO:0000259" key="1">
    <source>
        <dbReference type="PROSITE" id="PS50206"/>
    </source>
</evidence>
<protein>
    <submittedName>
        <fullName evidence="2">Rhodanese-related sulfurtransferase</fullName>
    </submittedName>
</protein>
<proteinExistence type="predicted"/>
<dbReference type="InterPro" id="IPR036873">
    <property type="entry name" value="Rhodanese-like_dom_sf"/>
</dbReference>
<dbReference type="AlphaFoldDB" id="A0A0S7BXI3"/>
<dbReference type="SUPFAM" id="SSF52821">
    <property type="entry name" value="Rhodanese/Cell cycle control phosphatase"/>
    <property type="match status" value="1"/>
</dbReference>
<evidence type="ECO:0000313" key="2">
    <source>
        <dbReference type="EMBL" id="GAP42930.1"/>
    </source>
</evidence>
<reference evidence="2" key="1">
    <citation type="journal article" date="2015" name="Genome Announc.">
        <title>Draft Genome Sequence of Bacteroidales Strain TBC1, a Novel Isolate from a Methanogenic Wastewater Treatment System.</title>
        <authorList>
            <person name="Tourlousse D.M."/>
            <person name="Matsuura N."/>
            <person name="Sun L."/>
            <person name="Toyonaga M."/>
            <person name="Kuroda K."/>
            <person name="Ohashi A."/>
            <person name="Cruz R."/>
            <person name="Yamaguchi T."/>
            <person name="Sekiguchi Y."/>
        </authorList>
    </citation>
    <scope>NUCLEOTIDE SEQUENCE [LARGE SCALE GENOMIC DNA]</scope>
    <source>
        <strain evidence="2">TBC1</strain>
    </source>
</reference>
<dbReference type="PROSITE" id="PS50206">
    <property type="entry name" value="RHODANESE_3"/>
    <property type="match status" value="1"/>
</dbReference>
<accession>A0A0S7BXI3</accession>
<dbReference type="OrthoDB" id="9808735at2"/>
<keyword evidence="2" id="KW-0808">Transferase</keyword>
<dbReference type="InterPro" id="IPR001763">
    <property type="entry name" value="Rhodanese-like_dom"/>
</dbReference>
<sequence length="142" mass="15143">MSEILKLQPAEAYQKMSEGAVFIDIIDEEGFSVVAYDGVESTQVTLLQLLEKLQWMEREPYYIAGGFDEATGFKAANLLHHQGFENVGYIAGGVQAWFQDGFPVKYNVNGGCGTGDCSSGSCGTGFDEEDGMGGCGGCSCGH</sequence>
<dbReference type="RefSeq" id="WP_062039530.1">
    <property type="nucleotide sequence ID" value="NZ_DF968182.1"/>
</dbReference>
<evidence type="ECO:0000313" key="3">
    <source>
        <dbReference type="Proteomes" id="UP000053091"/>
    </source>
</evidence>